<sequence>MCHIPTVCNTGLRTDLSLLAPGRYNDDIAEALLHNQLAKEILLWPHVQTWPSCLLRAYNRGTRHCSNSKMWRVWM</sequence>
<organism evidence="1">
    <name type="scientific">Anguilla anguilla</name>
    <name type="common">European freshwater eel</name>
    <name type="synonym">Muraena anguilla</name>
    <dbReference type="NCBI Taxonomy" id="7936"/>
    <lineage>
        <taxon>Eukaryota</taxon>
        <taxon>Metazoa</taxon>
        <taxon>Chordata</taxon>
        <taxon>Craniata</taxon>
        <taxon>Vertebrata</taxon>
        <taxon>Euteleostomi</taxon>
        <taxon>Actinopterygii</taxon>
        <taxon>Neopterygii</taxon>
        <taxon>Teleostei</taxon>
        <taxon>Anguilliformes</taxon>
        <taxon>Anguillidae</taxon>
        <taxon>Anguilla</taxon>
    </lineage>
</organism>
<name>A0A0E9WWA5_ANGAN</name>
<dbReference type="EMBL" id="GBXM01013928">
    <property type="protein sequence ID" value="JAH94649.1"/>
    <property type="molecule type" value="Transcribed_RNA"/>
</dbReference>
<reference evidence="1" key="1">
    <citation type="submission" date="2014-11" db="EMBL/GenBank/DDBJ databases">
        <authorList>
            <person name="Amaro Gonzalez C."/>
        </authorList>
    </citation>
    <scope>NUCLEOTIDE SEQUENCE</scope>
</reference>
<dbReference type="AlphaFoldDB" id="A0A0E9WWA5"/>
<protein>
    <submittedName>
        <fullName evidence="1">Uncharacterized protein</fullName>
    </submittedName>
</protein>
<accession>A0A0E9WWA5</accession>
<evidence type="ECO:0000313" key="1">
    <source>
        <dbReference type="EMBL" id="JAH94649.1"/>
    </source>
</evidence>
<proteinExistence type="predicted"/>
<reference evidence="1" key="2">
    <citation type="journal article" date="2015" name="Fish Shellfish Immunol.">
        <title>Early steps in the European eel (Anguilla anguilla)-Vibrio vulnificus interaction in the gills: Role of the RtxA13 toxin.</title>
        <authorList>
            <person name="Callol A."/>
            <person name="Pajuelo D."/>
            <person name="Ebbesson L."/>
            <person name="Teles M."/>
            <person name="MacKenzie S."/>
            <person name="Amaro C."/>
        </authorList>
    </citation>
    <scope>NUCLEOTIDE SEQUENCE</scope>
</reference>